<organism evidence="9 10">
    <name type="scientific">Dichotomopilus funicola</name>
    <dbReference type="NCBI Taxonomy" id="1934379"/>
    <lineage>
        <taxon>Eukaryota</taxon>
        <taxon>Fungi</taxon>
        <taxon>Dikarya</taxon>
        <taxon>Ascomycota</taxon>
        <taxon>Pezizomycotina</taxon>
        <taxon>Sordariomycetes</taxon>
        <taxon>Sordariomycetidae</taxon>
        <taxon>Sordariales</taxon>
        <taxon>Chaetomiaceae</taxon>
        <taxon>Dichotomopilus</taxon>
    </lineage>
</organism>
<feature type="domain" description="Cdc23" evidence="8">
    <location>
        <begin position="22"/>
        <end position="144"/>
    </location>
</feature>
<reference evidence="9" key="1">
    <citation type="journal article" date="2023" name="Mol. Phylogenet. Evol.">
        <title>Genome-scale phylogeny and comparative genomics of the fungal order Sordariales.</title>
        <authorList>
            <person name="Hensen N."/>
            <person name="Bonometti L."/>
            <person name="Westerberg I."/>
            <person name="Brannstrom I.O."/>
            <person name="Guillou S."/>
            <person name="Cros-Aarteil S."/>
            <person name="Calhoun S."/>
            <person name="Haridas S."/>
            <person name="Kuo A."/>
            <person name="Mondo S."/>
            <person name="Pangilinan J."/>
            <person name="Riley R."/>
            <person name="LaButti K."/>
            <person name="Andreopoulos B."/>
            <person name="Lipzen A."/>
            <person name="Chen C."/>
            <person name="Yan M."/>
            <person name="Daum C."/>
            <person name="Ng V."/>
            <person name="Clum A."/>
            <person name="Steindorff A."/>
            <person name="Ohm R.A."/>
            <person name="Martin F."/>
            <person name="Silar P."/>
            <person name="Natvig D.O."/>
            <person name="Lalanne C."/>
            <person name="Gautier V."/>
            <person name="Ament-Velasquez S.L."/>
            <person name="Kruys A."/>
            <person name="Hutchinson M.I."/>
            <person name="Powell A.J."/>
            <person name="Barry K."/>
            <person name="Miller A.N."/>
            <person name="Grigoriev I.V."/>
            <person name="Debuchy R."/>
            <person name="Gladieux P."/>
            <person name="Hiltunen Thoren M."/>
            <person name="Johannesson H."/>
        </authorList>
    </citation>
    <scope>NUCLEOTIDE SEQUENCE</scope>
    <source>
        <strain evidence="9">CBS 141.50</strain>
    </source>
</reference>
<gene>
    <name evidence="9" type="ORF">C8A04DRAFT_27205</name>
</gene>
<evidence type="ECO:0000256" key="1">
    <source>
        <dbReference type="ARBA" id="ARBA00022618"/>
    </source>
</evidence>
<dbReference type="Pfam" id="PF04049">
    <property type="entry name" value="ANAPC8"/>
    <property type="match status" value="1"/>
</dbReference>
<accession>A0AAN6V4Y3</accession>
<dbReference type="InterPro" id="IPR011990">
    <property type="entry name" value="TPR-like_helical_dom_sf"/>
</dbReference>
<dbReference type="PROSITE" id="PS50005">
    <property type="entry name" value="TPR"/>
    <property type="match status" value="2"/>
</dbReference>
<feature type="repeat" description="TPR" evidence="7">
    <location>
        <begin position="269"/>
        <end position="302"/>
    </location>
</feature>
<dbReference type="GO" id="GO:0031145">
    <property type="term" value="P:anaphase-promoting complex-dependent catabolic process"/>
    <property type="evidence" value="ECO:0007669"/>
    <property type="project" value="TreeGrafter"/>
</dbReference>
<keyword evidence="2" id="KW-0677">Repeat</keyword>
<proteinExistence type="predicted"/>
<dbReference type="InterPro" id="IPR019734">
    <property type="entry name" value="TPR_rpt"/>
</dbReference>
<dbReference type="Gene3D" id="1.25.40.10">
    <property type="entry name" value="Tetratricopeptide repeat domain"/>
    <property type="match status" value="3"/>
</dbReference>
<evidence type="ECO:0000256" key="3">
    <source>
        <dbReference type="ARBA" id="ARBA00022776"/>
    </source>
</evidence>
<dbReference type="GO" id="GO:0045842">
    <property type="term" value="P:positive regulation of mitotic metaphase/anaphase transition"/>
    <property type="evidence" value="ECO:0007669"/>
    <property type="project" value="TreeGrafter"/>
</dbReference>
<evidence type="ECO:0000313" key="9">
    <source>
        <dbReference type="EMBL" id="KAK4144958.1"/>
    </source>
</evidence>
<protein>
    <recommendedName>
        <fullName evidence="8">Cdc23 domain-containing protein</fullName>
    </recommendedName>
</protein>
<evidence type="ECO:0000256" key="7">
    <source>
        <dbReference type="PROSITE-ProRule" id="PRU00339"/>
    </source>
</evidence>
<comment type="caution">
    <text evidence="9">The sequence shown here is derived from an EMBL/GenBank/DDBJ whole genome shotgun (WGS) entry which is preliminary data.</text>
</comment>
<evidence type="ECO:0000313" key="10">
    <source>
        <dbReference type="Proteomes" id="UP001302676"/>
    </source>
</evidence>
<keyword evidence="1" id="KW-0132">Cell division</keyword>
<evidence type="ECO:0000256" key="4">
    <source>
        <dbReference type="ARBA" id="ARBA00022786"/>
    </source>
</evidence>
<dbReference type="Pfam" id="PF13181">
    <property type="entry name" value="TPR_8"/>
    <property type="match status" value="2"/>
</dbReference>
<dbReference type="AlphaFoldDB" id="A0AAN6V4Y3"/>
<evidence type="ECO:0000256" key="5">
    <source>
        <dbReference type="ARBA" id="ARBA00022803"/>
    </source>
</evidence>
<sequence length="473" mass="52483">MAALLSALPGHDVGEDVSSVGRVFNPPANPAQLYLEQTEFPKYLLAKSLFDCREFQRCASVFLPRQSIRNTWTSRQGTVYDRISRKALFLTLYALLIAGEKQKTEQKAQVLGTADNGATVNQQLPDIRHILQASLDQTHEVTIENDSNLYEANLLFSKVLALDPRYLDFFDHYSNVLYNLGSHDRLAFVAQLASSVDSHRPETCLVIGNYYSLSSRPEAAITSFRRALVLDRSCSAAWTLLGHEYLKAQNTHAAIESYRHAISHARHDYRALFGLGQAYDALEQPDLSLHYYLRASTIRPSDTDLLQAVATGLAAMSRLEEAIKVLKRALACSASEDGVAAKQTRAELLFRLGGLYNEAQNREEATACLEMCLDKALEGEATCRPAGTSERLDMAMIPKAQLLLAQWAVEDGDSVSAQRLFQPVVLVDNIPVLSYQRAMLLATEHLSPYPPFGVLGLNTDGVESLLHLRKPEL</sequence>
<evidence type="ECO:0000259" key="8">
    <source>
        <dbReference type="Pfam" id="PF04049"/>
    </source>
</evidence>
<reference evidence="9" key="2">
    <citation type="submission" date="2023-05" db="EMBL/GenBank/DDBJ databases">
        <authorList>
            <consortium name="Lawrence Berkeley National Laboratory"/>
            <person name="Steindorff A."/>
            <person name="Hensen N."/>
            <person name="Bonometti L."/>
            <person name="Westerberg I."/>
            <person name="Brannstrom I.O."/>
            <person name="Guillou S."/>
            <person name="Cros-Aarteil S."/>
            <person name="Calhoun S."/>
            <person name="Haridas S."/>
            <person name="Kuo A."/>
            <person name="Mondo S."/>
            <person name="Pangilinan J."/>
            <person name="Riley R."/>
            <person name="Labutti K."/>
            <person name="Andreopoulos B."/>
            <person name="Lipzen A."/>
            <person name="Chen C."/>
            <person name="Yanf M."/>
            <person name="Daum C."/>
            <person name="Ng V."/>
            <person name="Clum A."/>
            <person name="Ohm R."/>
            <person name="Martin F."/>
            <person name="Silar P."/>
            <person name="Natvig D."/>
            <person name="Lalanne C."/>
            <person name="Gautier V."/>
            <person name="Ament-Velasquez S.L."/>
            <person name="Kruys A."/>
            <person name="Hutchinson M.I."/>
            <person name="Powell A.J."/>
            <person name="Barry K."/>
            <person name="Miller A.N."/>
            <person name="Grigoriev I.V."/>
            <person name="Debuchy R."/>
            <person name="Gladieux P."/>
            <person name="Thoren M.H."/>
            <person name="Johannesson H."/>
        </authorList>
    </citation>
    <scope>NUCLEOTIDE SEQUENCE</scope>
    <source>
        <strain evidence="9">CBS 141.50</strain>
    </source>
</reference>
<dbReference type="RefSeq" id="XP_062638329.1">
    <property type="nucleotide sequence ID" value="XM_062780219.1"/>
</dbReference>
<evidence type="ECO:0000256" key="6">
    <source>
        <dbReference type="ARBA" id="ARBA00023306"/>
    </source>
</evidence>
<keyword evidence="6" id="KW-0131">Cell cycle</keyword>
<feature type="repeat" description="TPR" evidence="7">
    <location>
        <begin position="235"/>
        <end position="268"/>
    </location>
</feature>
<dbReference type="SMART" id="SM00028">
    <property type="entry name" value="TPR"/>
    <property type="match status" value="5"/>
</dbReference>
<keyword evidence="10" id="KW-1185">Reference proteome</keyword>
<dbReference type="InterPro" id="IPR007192">
    <property type="entry name" value="APC8"/>
</dbReference>
<dbReference type="SUPFAM" id="SSF48452">
    <property type="entry name" value="TPR-like"/>
    <property type="match status" value="2"/>
</dbReference>
<dbReference type="Proteomes" id="UP001302676">
    <property type="component" value="Unassembled WGS sequence"/>
</dbReference>
<dbReference type="GO" id="GO:0005680">
    <property type="term" value="C:anaphase-promoting complex"/>
    <property type="evidence" value="ECO:0007669"/>
    <property type="project" value="InterPro"/>
</dbReference>
<keyword evidence="4" id="KW-0833">Ubl conjugation pathway</keyword>
<keyword evidence="5 7" id="KW-0802">TPR repeat</keyword>
<dbReference type="PANTHER" id="PTHR12558">
    <property type="entry name" value="CELL DIVISION CYCLE 16,23,27"/>
    <property type="match status" value="1"/>
</dbReference>
<keyword evidence="3" id="KW-0498">Mitosis</keyword>
<dbReference type="PANTHER" id="PTHR12558:SF10">
    <property type="entry name" value="CELL DIVISION CYCLE PROTEIN 23 HOMOLOG"/>
    <property type="match status" value="1"/>
</dbReference>
<dbReference type="GO" id="GO:0016567">
    <property type="term" value="P:protein ubiquitination"/>
    <property type="evidence" value="ECO:0007669"/>
    <property type="project" value="TreeGrafter"/>
</dbReference>
<evidence type="ECO:0000256" key="2">
    <source>
        <dbReference type="ARBA" id="ARBA00022737"/>
    </source>
</evidence>
<name>A0AAN6V4Y3_9PEZI</name>
<dbReference type="EMBL" id="MU853572">
    <property type="protein sequence ID" value="KAK4144958.1"/>
    <property type="molecule type" value="Genomic_DNA"/>
</dbReference>
<dbReference type="GeneID" id="87816832"/>
<dbReference type="GO" id="GO:0051301">
    <property type="term" value="P:cell division"/>
    <property type="evidence" value="ECO:0007669"/>
    <property type="project" value="UniProtKB-KW"/>
</dbReference>